<dbReference type="Proteomes" id="UP000234240">
    <property type="component" value="Unassembled WGS sequence"/>
</dbReference>
<dbReference type="InterPro" id="IPR011013">
    <property type="entry name" value="Gal_mutarotase_sf_dom"/>
</dbReference>
<dbReference type="Pfam" id="PF03636">
    <property type="entry name" value="Glyco_hydro_65N"/>
    <property type="match status" value="1"/>
</dbReference>
<dbReference type="InterPro" id="IPR037018">
    <property type="entry name" value="GH65_N"/>
</dbReference>
<dbReference type="Gene3D" id="2.60.420.10">
    <property type="entry name" value="Maltose phosphorylase, domain 3"/>
    <property type="match status" value="1"/>
</dbReference>
<dbReference type="InterPro" id="IPR005195">
    <property type="entry name" value="Glyco_hydro_65_M"/>
</dbReference>
<evidence type="ECO:0000256" key="2">
    <source>
        <dbReference type="ARBA" id="ARBA00022676"/>
    </source>
</evidence>
<evidence type="ECO:0000259" key="7">
    <source>
        <dbReference type="Pfam" id="PF03633"/>
    </source>
</evidence>
<feature type="active site" description="Proton donor" evidence="4">
    <location>
        <position position="481"/>
    </location>
</feature>
<dbReference type="Gene3D" id="2.70.98.40">
    <property type="entry name" value="Glycoside hydrolase, family 65, N-terminal domain"/>
    <property type="match status" value="1"/>
</dbReference>
<dbReference type="Gene3D" id="1.50.10.10">
    <property type="match status" value="1"/>
</dbReference>
<dbReference type="SUPFAM" id="SSF48208">
    <property type="entry name" value="Six-hairpin glycosidases"/>
    <property type="match status" value="1"/>
</dbReference>
<comment type="similarity">
    <text evidence="1">Belongs to the glycosyl hydrolase 65 family.</text>
</comment>
<dbReference type="GO" id="GO:0005975">
    <property type="term" value="P:carbohydrate metabolic process"/>
    <property type="evidence" value="ECO:0007669"/>
    <property type="project" value="InterPro"/>
</dbReference>
<evidence type="ECO:0000313" key="10">
    <source>
        <dbReference type="Proteomes" id="UP000234240"/>
    </source>
</evidence>
<dbReference type="OrthoDB" id="9816160at2"/>
<dbReference type="PANTHER" id="PTHR11051:SF8">
    <property type="entry name" value="PROTEIN-GLUCOSYLGALACTOSYLHYDROXYLYSINE GLUCOSIDASE"/>
    <property type="match status" value="1"/>
</dbReference>
<sequence>MTSPSAPFSVLCEPGFNPHQLNKYATLMTCGNGYLGIRGGHEEAYTDQVRGMFVAGFYHRATPDEVTELVNLPDITGCKIEFGNTPFSLLAGKLLSYRREFHPELGELCRELIWQSPEGGLFSLKSARFVARAPQQLVAATLTLTALDQETPLRLTTGIDATQTNSGRQHLTEASVRVMHQHTLQGCYRTPEGDMALMISSHCRLSSDDARISYAAKNRQLNQQFSTTLRVGVPLTLEKISWVDVCLPGDAEPENWDEHCLAQLAPQVEQGYAALRAASLQQWQRWWPQARVEVGSSDPFDQLALDMSAYHLAAMTPAHDERCSVAAKGLTGEGYKGHVFWDTDIFILPYHLLTRPETARALLRYRYHRLPQAQQKAARCGYEGALFPWESAFTGDEETPAFGLINIRTGLRQPVASALAEHHLVADIAYAAVGYLQATGDAQFQATETQALLKACALFWLSRTTEVNGRLELHDVIGPDEYTEHINNNAYTNYLAHYCVAQALHYLPDTPEHEDVHTRGRDFLARCVLPQPDNERVIPQDDSFFSKPTIDLTRYQAKAGTQSILLDYSRAEVNEMQILKQADLIMLFFLLPSLFSREVQRANLDYYLPRTIHDSSLSKAIYAIVACRNGMADLAWPLYREAMAIDLGPEPHSCDDGIHAAATGAIWLGAIMGFAGLEYQEGQLVLSPRLPPHWKTLRFPLCWRGEQLQVSISHQQLQIEKANDAPLSICVHGTLHSFTRRLVLALEH</sequence>
<keyword evidence="9" id="KW-0378">Hydrolase</keyword>
<dbReference type="SUPFAM" id="SSF74650">
    <property type="entry name" value="Galactose mutarotase-like"/>
    <property type="match status" value="1"/>
</dbReference>
<dbReference type="Pfam" id="PF03632">
    <property type="entry name" value="Glyco_hydro_65m"/>
    <property type="match status" value="1"/>
</dbReference>
<dbReference type="EMBL" id="PJZF01000010">
    <property type="protein sequence ID" value="PLR35934.1"/>
    <property type="molecule type" value="Genomic_DNA"/>
</dbReference>
<feature type="domain" description="Glycoside hydrolase family 65 N-terminal" evidence="8">
    <location>
        <begin position="13"/>
        <end position="242"/>
    </location>
</feature>
<proteinExistence type="inferred from homology"/>
<feature type="binding site" evidence="5">
    <location>
        <begin position="341"/>
        <end position="342"/>
    </location>
    <ligand>
        <name>substrate</name>
    </ligand>
</feature>
<dbReference type="GO" id="GO:0004553">
    <property type="term" value="F:hydrolase activity, hydrolyzing O-glycosyl compounds"/>
    <property type="evidence" value="ECO:0007669"/>
    <property type="project" value="TreeGrafter"/>
</dbReference>
<organism evidence="9 10">
    <name type="scientific">Chimaeribacter californicus</name>
    <dbReference type="NCBI Taxonomy" id="2060067"/>
    <lineage>
        <taxon>Bacteria</taxon>
        <taxon>Pseudomonadati</taxon>
        <taxon>Pseudomonadota</taxon>
        <taxon>Gammaproteobacteria</taxon>
        <taxon>Enterobacterales</taxon>
        <taxon>Yersiniaceae</taxon>
        <taxon>Chimaeribacter</taxon>
    </lineage>
</organism>
<feature type="domain" description="Glycoside hydrolase family 65 C-terminal" evidence="7">
    <location>
        <begin position="678"/>
        <end position="735"/>
    </location>
</feature>
<dbReference type="Pfam" id="PF03633">
    <property type="entry name" value="Glyco_hydro_65C"/>
    <property type="match status" value="1"/>
</dbReference>
<comment type="caution">
    <text evidence="9">The sequence shown here is derived from an EMBL/GenBank/DDBJ whole genome shotgun (WGS) entry which is preliminary data.</text>
</comment>
<evidence type="ECO:0000256" key="1">
    <source>
        <dbReference type="ARBA" id="ARBA00006768"/>
    </source>
</evidence>
<dbReference type="InterPro" id="IPR005196">
    <property type="entry name" value="Glyco_hydro_65_N"/>
</dbReference>
<gene>
    <name evidence="9" type="ORF">CYR55_12865</name>
</gene>
<feature type="domain" description="Glycoside hydrolase family 65 central catalytic" evidence="6">
    <location>
        <begin position="307"/>
        <end position="667"/>
    </location>
</feature>
<dbReference type="GO" id="GO:0030246">
    <property type="term" value="F:carbohydrate binding"/>
    <property type="evidence" value="ECO:0007669"/>
    <property type="project" value="InterPro"/>
</dbReference>
<keyword evidence="2" id="KW-0328">Glycosyltransferase</keyword>
<dbReference type="InterPro" id="IPR012341">
    <property type="entry name" value="6hp_glycosidase-like_sf"/>
</dbReference>
<dbReference type="GO" id="GO:0016757">
    <property type="term" value="F:glycosyltransferase activity"/>
    <property type="evidence" value="ECO:0007669"/>
    <property type="project" value="UniProtKB-KW"/>
</dbReference>
<feature type="binding site" evidence="5">
    <location>
        <begin position="580"/>
        <end position="581"/>
    </location>
    <ligand>
        <name>substrate</name>
    </ligand>
</feature>
<accession>A0A2N5E4L6</accession>
<dbReference type="InterPro" id="IPR008928">
    <property type="entry name" value="6-hairpin_glycosidase_sf"/>
</dbReference>
<evidence type="ECO:0000256" key="4">
    <source>
        <dbReference type="PIRSR" id="PIRSR036289-50"/>
    </source>
</evidence>
<dbReference type="AlphaFoldDB" id="A0A2N5E4L6"/>
<dbReference type="InterPro" id="IPR017045">
    <property type="entry name" value="Malt_Pase/Glycosyl_Hdrlase"/>
</dbReference>
<evidence type="ECO:0000313" key="9">
    <source>
        <dbReference type="EMBL" id="PLR35934.1"/>
    </source>
</evidence>
<keyword evidence="3" id="KW-0808">Transferase</keyword>
<keyword evidence="10" id="KW-1185">Reference proteome</keyword>
<evidence type="ECO:0000259" key="8">
    <source>
        <dbReference type="Pfam" id="PF03636"/>
    </source>
</evidence>
<dbReference type="PANTHER" id="PTHR11051">
    <property type="entry name" value="GLYCOSYL HYDROLASE-RELATED"/>
    <property type="match status" value="1"/>
</dbReference>
<dbReference type="InterPro" id="IPR005194">
    <property type="entry name" value="Glyco_hydro_65_C"/>
</dbReference>
<dbReference type="PIRSF" id="PIRSF036289">
    <property type="entry name" value="Glycosyl_hydrolase_malt_phosph"/>
    <property type="match status" value="1"/>
</dbReference>
<name>A0A2N5E4L6_9GAMM</name>
<reference evidence="9 10" key="1">
    <citation type="submission" date="2017-12" db="EMBL/GenBank/DDBJ databases">
        <title>Characterization of six clinical isolates of Enterochimera gen. nov., a novel genus of the Yersiniaciae family and the three species Enterochimera arupensis sp. nov., Enterochimera coloradensis sp. nov, and Enterochimera californica sp. nov.</title>
        <authorList>
            <person name="Rossi A."/>
            <person name="Fisher M."/>
        </authorList>
    </citation>
    <scope>NUCLEOTIDE SEQUENCE [LARGE SCALE GENOMIC DNA]</scope>
    <source>
        <strain evidence="10">2015-Iso6</strain>
    </source>
</reference>
<evidence type="ECO:0000256" key="5">
    <source>
        <dbReference type="PIRSR" id="PIRSR036289-51"/>
    </source>
</evidence>
<evidence type="ECO:0000259" key="6">
    <source>
        <dbReference type="Pfam" id="PF03632"/>
    </source>
</evidence>
<evidence type="ECO:0000256" key="3">
    <source>
        <dbReference type="ARBA" id="ARBA00022679"/>
    </source>
</evidence>
<protein>
    <submittedName>
        <fullName evidence="9">Family 65 glycosyl hydrolase</fullName>
    </submittedName>
</protein>